<evidence type="ECO:0000313" key="2">
    <source>
        <dbReference type="Proteomes" id="UP000091857"/>
    </source>
</evidence>
<dbReference type="EMBL" id="CM004396">
    <property type="protein sequence ID" value="OAY39198.1"/>
    <property type="molecule type" value="Genomic_DNA"/>
</dbReference>
<proteinExistence type="predicted"/>
<reference evidence="2" key="1">
    <citation type="journal article" date="2016" name="Nat. Biotechnol.">
        <title>Sequencing wild and cultivated cassava and related species reveals extensive interspecific hybridization and genetic diversity.</title>
        <authorList>
            <person name="Bredeson J.V."/>
            <person name="Lyons J.B."/>
            <person name="Prochnik S.E."/>
            <person name="Wu G.A."/>
            <person name="Ha C.M."/>
            <person name="Edsinger-Gonzales E."/>
            <person name="Grimwood J."/>
            <person name="Schmutz J."/>
            <person name="Rabbi I.Y."/>
            <person name="Egesi C."/>
            <person name="Nauluvula P."/>
            <person name="Lebot V."/>
            <person name="Ndunguru J."/>
            <person name="Mkamilo G."/>
            <person name="Bart R.S."/>
            <person name="Setter T.L."/>
            <person name="Gleadow R.M."/>
            <person name="Kulakow P."/>
            <person name="Ferguson M.E."/>
            <person name="Rounsley S."/>
            <person name="Rokhsar D.S."/>
        </authorList>
    </citation>
    <scope>NUCLEOTIDE SEQUENCE [LARGE SCALE GENOMIC DNA]</scope>
    <source>
        <strain evidence="2">cv. AM560-2</strain>
    </source>
</reference>
<accession>A0A2C9V5H6</accession>
<dbReference type="OrthoDB" id="1930788at2759"/>
<keyword evidence="2" id="KW-1185">Reference proteome</keyword>
<dbReference type="Gramene" id="Manes.10G074900.1.v8.1">
    <property type="protein sequence ID" value="Manes.10G074900.1.v8.1.CDS"/>
    <property type="gene ID" value="Manes.10G074900.v8.1"/>
</dbReference>
<dbReference type="PANTHER" id="PTHR35109:SF1">
    <property type="entry name" value="GLUTAMATE RACEMASE"/>
    <property type="match status" value="1"/>
</dbReference>
<dbReference type="STRING" id="3983.A0A2C9V5H6"/>
<dbReference type="OMA" id="RESINGC"/>
<protein>
    <submittedName>
        <fullName evidence="1">Uncharacterized protein</fullName>
    </submittedName>
</protein>
<comment type="caution">
    <text evidence="1">The sequence shown here is derived from an EMBL/GenBank/DDBJ whole genome shotgun (WGS) entry which is preliminary data.</text>
</comment>
<evidence type="ECO:0000313" key="1">
    <source>
        <dbReference type="EMBL" id="OAY39198.1"/>
    </source>
</evidence>
<dbReference type="AlphaFoldDB" id="A0A2C9V5H6"/>
<gene>
    <name evidence="1" type="ORF">MANES_10G074900v8</name>
</gene>
<name>A0A2C9V5H6_MANES</name>
<dbReference type="PANTHER" id="PTHR35109">
    <property type="entry name" value="GLUTAMATE RACEMASE"/>
    <property type="match status" value="1"/>
</dbReference>
<sequence length="117" mass="13656">MAKPGIAKTNKLILREARRIQHHATILLTIGRHYYHHRLPAEESRNSIDEAKTKDQSCWIPHPRTGIYMPKGHERVMEDVPEGAALFDQTSWLRNVDGVDRHHPDVPTDYYLPKHYN</sequence>
<dbReference type="Proteomes" id="UP000091857">
    <property type="component" value="Chromosome 10"/>
</dbReference>
<organism evidence="1 2">
    <name type="scientific">Manihot esculenta</name>
    <name type="common">Cassava</name>
    <name type="synonym">Jatropha manihot</name>
    <dbReference type="NCBI Taxonomy" id="3983"/>
    <lineage>
        <taxon>Eukaryota</taxon>
        <taxon>Viridiplantae</taxon>
        <taxon>Streptophyta</taxon>
        <taxon>Embryophyta</taxon>
        <taxon>Tracheophyta</taxon>
        <taxon>Spermatophyta</taxon>
        <taxon>Magnoliopsida</taxon>
        <taxon>eudicotyledons</taxon>
        <taxon>Gunneridae</taxon>
        <taxon>Pentapetalae</taxon>
        <taxon>rosids</taxon>
        <taxon>fabids</taxon>
        <taxon>Malpighiales</taxon>
        <taxon>Euphorbiaceae</taxon>
        <taxon>Crotonoideae</taxon>
        <taxon>Manihoteae</taxon>
        <taxon>Manihot</taxon>
    </lineage>
</organism>